<dbReference type="OrthoDB" id="9770043at2"/>
<reference evidence="4 5" key="1">
    <citation type="submission" date="2014-11" db="EMBL/GenBank/DDBJ databases">
        <title>Draft genome sequence of Kirrobacter mercurialis.</title>
        <authorList>
            <person name="Coil D.A."/>
            <person name="Eisen J.A."/>
        </authorList>
    </citation>
    <scope>NUCLEOTIDE SEQUENCE [LARGE SCALE GENOMIC DNA]</scope>
    <source>
        <strain evidence="4 5">Coronado</strain>
    </source>
</reference>
<feature type="chain" id="PRO_5002071531" evidence="2">
    <location>
        <begin position="23"/>
        <end position="413"/>
    </location>
</feature>
<dbReference type="Pfam" id="PF07995">
    <property type="entry name" value="GSDH"/>
    <property type="match status" value="1"/>
</dbReference>
<feature type="compositionally biased region" description="Low complexity" evidence="1">
    <location>
        <begin position="28"/>
        <end position="39"/>
    </location>
</feature>
<sequence>MRIPFLTASLLPVALCSASCGGAESGNSSSTPAPAGIAPSPTPSPSPTPAGYATGQPVTLQGNAPFQAASLGQFAEPWALALAPGTRTLFVTERAGTMKFVDLGTGRVGDVSGLPQVAYGGQGGLGDVAFLPAQSSATLGGRTIYLTWAEAGDGDTRGAVLGRGTLSCASETACRVENLQVIWRQQPKVTGEGHYSHRIAFSPDGQHLFLASGDRQKKTPAQDLTVNLGKVLRLNLDGTPAAGNPFADRGGVSREIWSYGHRNILGLHFDAQGRLWDLEHGPRGGDELNLVSAGENYGWPIVSDGDDYDGTPIPDHATRPEFRAAAIGWNPVIAPGDFLFYRGAMFPQWQGQALIPGLSSKALVRVSISGESGREEARHPFPERLRDIVEAPDGSLLMIEDGKDGRLLRLTPR</sequence>
<proteinExistence type="predicted"/>
<protein>
    <submittedName>
        <fullName evidence="4">Dehydrogenase</fullName>
    </submittedName>
</protein>
<feature type="signal peptide" evidence="2">
    <location>
        <begin position="1"/>
        <end position="22"/>
    </location>
</feature>
<dbReference type="InterPro" id="IPR011041">
    <property type="entry name" value="Quinoprot_gluc/sorb_DH_b-prop"/>
</dbReference>
<dbReference type="InterPro" id="IPR011042">
    <property type="entry name" value="6-blade_b-propeller_TolB-like"/>
</dbReference>
<accession>A0A0B2BXD6</accession>
<feature type="region of interest" description="Disordered" evidence="1">
    <location>
        <begin position="24"/>
        <end position="56"/>
    </location>
</feature>
<evidence type="ECO:0000259" key="3">
    <source>
        <dbReference type="Pfam" id="PF07995"/>
    </source>
</evidence>
<dbReference type="PANTHER" id="PTHR19328">
    <property type="entry name" value="HEDGEHOG-INTERACTING PROTEIN"/>
    <property type="match status" value="1"/>
</dbReference>
<keyword evidence="2" id="KW-0732">Signal</keyword>
<evidence type="ECO:0000313" key="5">
    <source>
        <dbReference type="Proteomes" id="UP000030988"/>
    </source>
</evidence>
<dbReference type="SUPFAM" id="SSF50952">
    <property type="entry name" value="Soluble quinoprotein glucose dehydrogenase"/>
    <property type="match status" value="1"/>
</dbReference>
<dbReference type="AlphaFoldDB" id="A0A0B2BXD6"/>
<feature type="domain" description="Glucose/Sorbosone dehydrogenase" evidence="3">
    <location>
        <begin position="75"/>
        <end position="409"/>
    </location>
</feature>
<dbReference type="EMBL" id="JTDN01000001">
    <property type="protein sequence ID" value="KHL26119.1"/>
    <property type="molecule type" value="Genomic_DNA"/>
</dbReference>
<evidence type="ECO:0000256" key="1">
    <source>
        <dbReference type="SAM" id="MobiDB-lite"/>
    </source>
</evidence>
<dbReference type="PANTHER" id="PTHR19328:SF75">
    <property type="entry name" value="ALDOSE SUGAR DEHYDROGENASE YLII"/>
    <property type="match status" value="1"/>
</dbReference>
<dbReference type="Gene3D" id="2.120.10.30">
    <property type="entry name" value="TolB, C-terminal domain"/>
    <property type="match status" value="1"/>
</dbReference>
<evidence type="ECO:0000313" key="4">
    <source>
        <dbReference type="EMBL" id="KHL26119.1"/>
    </source>
</evidence>
<dbReference type="Proteomes" id="UP000030988">
    <property type="component" value="Unassembled WGS sequence"/>
</dbReference>
<dbReference type="InterPro" id="IPR012938">
    <property type="entry name" value="Glc/Sorbosone_DH"/>
</dbReference>
<name>A0A0B2BXD6_9SPHN</name>
<keyword evidence="5" id="KW-1185">Reference proteome</keyword>
<gene>
    <name evidence="4" type="ORF">PK98_06260</name>
</gene>
<evidence type="ECO:0000256" key="2">
    <source>
        <dbReference type="SAM" id="SignalP"/>
    </source>
</evidence>
<organism evidence="4 5">
    <name type="scientific">Croceibacterium mercuriale</name>
    <dbReference type="NCBI Taxonomy" id="1572751"/>
    <lineage>
        <taxon>Bacteria</taxon>
        <taxon>Pseudomonadati</taxon>
        <taxon>Pseudomonadota</taxon>
        <taxon>Alphaproteobacteria</taxon>
        <taxon>Sphingomonadales</taxon>
        <taxon>Erythrobacteraceae</taxon>
        <taxon>Croceibacterium</taxon>
    </lineage>
</organism>
<comment type="caution">
    <text evidence="4">The sequence shown here is derived from an EMBL/GenBank/DDBJ whole genome shotgun (WGS) entry which is preliminary data.</text>
</comment>